<evidence type="ECO:0000313" key="3">
    <source>
        <dbReference type="Proteomes" id="UP001320245"/>
    </source>
</evidence>
<name>A0AAN9U3J6_9PEZI</name>
<keyword evidence="3" id="KW-1185">Reference proteome</keyword>
<dbReference type="InterPro" id="IPR037401">
    <property type="entry name" value="SnoaL-like"/>
</dbReference>
<comment type="caution">
    <text evidence="2">The sequence shown here is derived from an EMBL/GenBank/DDBJ whole genome shotgun (WGS) entry which is preliminary data.</text>
</comment>
<dbReference type="AlphaFoldDB" id="A0AAN9U3J6"/>
<dbReference type="SUPFAM" id="SSF54427">
    <property type="entry name" value="NTF2-like"/>
    <property type="match status" value="1"/>
</dbReference>
<dbReference type="InterPro" id="IPR032710">
    <property type="entry name" value="NTF2-like_dom_sf"/>
</dbReference>
<organism evidence="2 3">
    <name type="scientific">Cytospora paraplurivora</name>
    <dbReference type="NCBI Taxonomy" id="2898453"/>
    <lineage>
        <taxon>Eukaryota</taxon>
        <taxon>Fungi</taxon>
        <taxon>Dikarya</taxon>
        <taxon>Ascomycota</taxon>
        <taxon>Pezizomycotina</taxon>
        <taxon>Sordariomycetes</taxon>
        <taxon>Sordariomycetidae</taxon>
        <taxon>Diaporthales</taxon>
        <taxon>Cytosporaceae</taxon>
        <taxon>Cytospora</taxon>
    </lineage>
</organism>
<proteinExistence type="predicted"/>
<protein>
    <recommendedName>
        <fullName evidence="1">SnoaL-like domain-containing protein</fullName>
    </recommendedName>
</protein>
<evidence type="ECO:0000259" key="1">
    <source>
        <dbReference type="Pfam" id="PF13577"/>
    </source>
</evidence>
<gene>
    <name evidence="2" type="ORF">SLS53_007150</name>
</gene>
<dbReference type="Pfam" id="PF13577">
    <property type="entry name" value="SnoaL_4"/>
    <property type="match status" value="1"/>
</dbReference>
<dbReference type="Gene3D" id="3.10.450.50">
    <property type="match status" value="1"/>
</dbReference>
<sequence>MGRPHIAVTAIRDLNAAKSDLTCALTLTTTITRKHKSSDNNTYVTAELSNILPQPISPILTIESLSQISKQVSISMSSSAVSWALPATLSPPLTGREAVKDALYRCVLAFDTGDVDLLASAFTTDAKFKLNDFVMDGLDAIISNSFDRISKLDTTHFITNTRVNLNDDGNTASMTASALSQHYRPGTGHTETGDAPRLLAGALYRLDLVKDEDSGLWKIKVWDMKSIWQEGSSAVLFS</sequence>
<reference evidence="2 3" key="1">
    <citation type="journal article" date="2023" name="PLoS ONE">
        <title>Cytospora paraplurivora sp. nov. isolated from orchards with fruit tree decline syndrome in Ontario, Canada.</title>
        <authorList>
            <person name="Ilyukhin E."/>
            <person name="Nguyen H.D.T."/>
            <person name="Castle A.J."/>
            <person name="Ellouze W."/>
        </authorList>
    </citation>
    <scope>NUCLEOTIDE SEQUENCE [LARGE SCALE GENOMIC DNA]</scope>
    <source>
        <strain evidence="2 3">FDS-564</strain>
    </source>
</reference>
<dbReference type="CDD" id="cd00531">
    <property type="entry name" value="NTF2_like"/>
    <property type="match status" value="1"/>
</dbReference>
<accession>A0AAN9U3J6</accession>
<dbReference type="Proteomes" id="UP001320245">
    <property type="component" value="Unassembled WGS sequence"/>
</dbReference>
<feature type="domain" description="SnoaL-like" evidence="1">
    <location>
        <begin position="93"/>
        <end position="222"/>
    </location>
</feature>
<dbReference type="EMBL" id="JAJSPL020000035">
    <property type="protein sequence ID" value="KAK7736123.1"/>
    <property type="molecule type" value="Genomic_DNA"/>
</dbReference>
<evidence type="ECO:0000313" key="2">
    <source>
        <dbReference type="EMBL" id="KAK7736123.1"/>
    </source>
</evidence>